<gene>
    <name evidence="5" type="ORF">E8A74_07545</name>
</gene>
<dbReference type="PROSITE" id="PS51459">
    <property type="entry name" value="FIDO"/>
    <property type="match status" value="1"/>
</dbReference>
<dbReference type="InterPro" id="IPR040198">
    <property type="entry name" value="Fido_containing"/>
</dbReference>
<feature type="compositionally biased region" description="Pro residues" evidence="3">
    <location>
        <begin position="412"/>
        <end position="422"/>
    </location>
</feature>
<keyword evidence="2" id="KW-0067">ATP-binding</keyword>
<dbReference type="GO" id="GO:0005524">
    <property type="term" value="F:ATP binding"/>
    <property type="evidence" value="ECO:0007669"/>
    <property type="project" value="UniProtKB-KW"/>
</dbReference>
<feature type="domain" description="Fido" evidence="4">
    <location>
        <begin position="954"/>
        <end position="1094"/>
    </location>
</feature>
<dbReference type="PANTHER" id="PTHR13504">
    <property type="entry name" value="FIDO DOMAIN-CONTAINING PROTEIN DDB_G0283145"/>
    <property type="match status" value="1"/>
</dbReference>
<evidence type="ECO:0000259" key="4">
    <source>
        <dbReference type="PROSITE" id="PS51459"/>
    </source>
</evidence>
<protein>
    <submittedName>
        <fullName evidence="5">DUF4157 domain-containing protein</fullName>
    </submittedName>
</protein>
<dbReference type="Gene3D" id="1.10.3290.10">
    <property type="entry name" value="Fido-like domain"/>
    <property type="match status" value="1"/>
</dbReference>
<evidence type="ECO:0000313" key="5">
    <source>
        <dbReference type="EMBL" id="TKD10297.1"/>
    </source>
</evidence>
<dbReference type="InterPro" id="IPR036597">
    <property type="entry name" value="Fido-like_dom_sf"/>
</dbReference>
<dbReference type="AlphaFoldDB" id="A0A4U1JG50"/>
<dbReference type="Proteomes" id="UP000309215">
    <property type="component" value="Unassembled WGS sequence"/>
</dbReference>
<feature type="compositionally biased region" description="Basic and acidic residues" evidence="3">
    <location>
        <begin position="38"/>
        <end position="51"/>
    </location>
</feature>
<reference evidence="5 6" key="1">
    <citation type="submission" date="2019-04" db="EMBL/GenBank/DDBJ databases">
        <authorList>
            <person name="Li Y."/>
            <person name="Wang J."/>
        </authorList>
    </citation>
    <scope>NUCLEOTIDE SEQUENCE [LARGE SCALE GENOMIC DNA]</scope>
    <source>
        <strain evidence="5 6">DSM 14668</strain>
    </source>
</reference>
<feature type="region of interest" description="Disordered" evidence="3">
    <location>
        <begin position="393"/>
        <end position="436"/>
    </location>
</feature>
<dbReference type="PANTHER" id="PTHR13504:SF38">
    <property type="entry name" value="FIDO DOMAIN-CONTAINING PROTEIN"/>
    <property type="match status" value="1"/>
</dbReference>
<proteinExistence type="predicted"/>
<feature type="region of interest" description="Disordered" evidence="3">
    <location>
        <begin position="1"/>
        <end position="55"/>
    </location>
</feature>
<evidence type="ECO:0000256" key="3">
    <source>
        <dbReference type="SAM" id="MobiDB-lite"/>
    </source>
</evidence>
<sequence>MFDRTQHASKPLHPTSKPTQQRSLLRSRFNPGPSDGAARSRLEPEDSDRRGRVAPLPVAPWRRSLLEIPLFPRSARSAPDRPEDVRGAAAPRTSANVTPSPSSVAALEMQPRFMVRAAADRHEREADRVAENASHPAGPAPPVMTALTAGPEGADPSLPPALAARVSEVCGSGGAPLVAPLRAFYEPQLGHDLGDALIHTGGQAAALAEQLHAKAFTTGRHVVFSAGAFRPDSNEGQRLLAHELAHVAQQARSADAHRPLLQRQAAGPEPSSAIHRVLLIPDPAAGAARVMLKPNTGIAEITTPKRGNIKVGVNASTTDGKNLWIVISVTPGTSVRLNPRLPAGVTVNVVEIAPALPKLRLSPAEGASLRPSEAEAEPLGSELSVMEPLDEASLEQAPAVPPVSASTVSSPPLAPVAEPPAPVAEEEAPGPEPEAPANPYKALSLDEKVAKINELLDDWWTGRDILSVFQAATPSEFIELQRSVDMDRVLGKLDDPTGWNIVRFGALGPILAPQRQAVNEARAEFLVEITRSWGVERAQIFAHSMFVSMPGDDAEAVLGLLAAGQHLYQTINEMPEVAKLLDELGVDRSKFHDRSAEVMDVPRAIGRGTMNLLDSTRVAQESKGREAFRMGVELPEPYRGLVMAHDWQALQAQLTPGKLVFAGADYMTMGLLSMAKGVVYDLPTGVVSGVKELSKGHVAGGVEQLTGAAIFVLGAVLGIRAFRRFRRVAAMLELTPEGAQLYARLQTRIGKGGIDQVAKWIQASSEAQILVREHGALAIEALHAAKGDVEAARQALATGRLTPVVAPPAGAAPAPVKGKPLEANPQPQAAATRSNAEATAQSSSSIAAAEEASTAYMAEPVRKLLAREATAETRAAVDAFQERLRPNFERITKARRNPELLPPDQRAALAQAEADLDAMRAASSRTSKASPEAVARWQRAAEQVQRWADAGEPLTLDRIREINRILLAETEKQTMGGKLRTVDVATGGTNRYFPGAAVSQEMQDFLKWYEANRGKMNPVQLAALSYQRLVTIHPFIDGNGRTTRLVMDYILRSNGIPEGVFLHPEEMVAIFPRDAMLHPAKVLTPDAMTLRVMDAIERAVAKIPEAIRGPIKPKVQP</sequence>
<accession>A0A4U1JG50</accession>
<feature type="active site" evidence="1">
    <location>
        <position position="1033"/>
    </location>
</feature>
<evidence type="ECO:0000256" key="1">
    <source>
        <dbReference type="PIRSR" id="PIRSR640198-1"/>
    </source>
</evidence>
<feature type="compositionally biased region" description="Low complexity" evidence="3">
    <location>
        <begin position="402"/>
        <end position="411"/>
    </location>
</feature>
<dbReference type="OrthoDB" id="5400814at2"/>
<feature type="region of interest" description="Disordered" evidence="3">
    <location>
        <begin position="808"/>
        <end position="846"/>
    </location>
</feature>
<dbReference type="Pfam" id="PF13699">
    <property type="entry name" value="eCIS_core"/>
    <property type="match status" value="1"/>
</dbReference>
<keyword evidence="2" id="KW-0547">Nucleotide-binding</keyword>
<name>A0A4U1JG50_9BACT</name>
<feature type="region of interest" description="Disordered" evidence="3">
    <location>
        <begin position="122"/>
        <end position="141"/>
    </location>
</feature>
<dbReference type="InterPro" id="IPR003812">
    <property type="entry name" value="Fido"/>
</dbReference>
<evidence type="ECO:0000256" key="2">
    <source>
        <dbReference type="PIRSR" id="PIRSR640198-2"/>
    </source>
</evidence>
<feature type="binding site" evidence="2">
    <location>
        <begin position="1037"/>
        <end position="1044"/>
    </location>
    <ligand>
        <name>ATP</name>
        <dbReference type="ChEBI" id="CHEBI:30616"/>
    </ligand>
</feature>
<comment type="caution">
    <text evidence="5">The sequence shown here is derived from an EMBL/GenBank/DDBJ whole genome shotgun (WGS) entry which is preliminary data.</text>
</comment>
<feature type="compositionally biased region" description="Low complexity" evidence="3">
    <location>
        <begin position="808"/>
        <end position="818"/>
    </location>
</feature>
<evidence type="ECO:0000313" key="6">
    <source>
        <dbReference type="Proteomes" id="UP000309215"/>
    </source>
</evidence>
<organism evidence="5 6">
    <name type="scientific">Polyangium fumosum</name>
    <dbReference type="NCBI Taxonomy" id="889272"/>
    <lineage>
        <taxon>Bacteria</taxon>
        <taxon>Pseudomonadati</taxon>
        <taxon>Myxococcota</taxon>
        <taxon>Polyangia</taxon>
        <taxon>Polyangiales</taxon>
        <taxon>Polyangiaceae</taxon>
        <taxon>Polyangium</taxon>
    </lineage>
</organism>
<keyword evidence="6" id="KW-1185">Reference proteome</keyword>
<dbReference type="SUPFAM" id="SSF140931">
    <property type="entry name" value="Fic-like"/>
    <property type="match status" value="1"/>
</dbReference>
<dbReference type="InterPro" id="IPR025295">
    <property type="entry name" value="eCIS_core_dom"/>
</dbReference>
<dbReference type="EMBL" id="SSMQ01000006">
    <property type="protein sequence ID" value="TKD10297.1"/>
    <property type="molecule type" value="Genomic_DNA"/>
</dbReference>
<feature type="compositionally biased region" description="Low complexity" evidence="3">
    <location>
        <begin position="829"/>
        <end position="846"/>
    </location>
</feature>
<dbReference type="Pfam" id="PF02661">
    <property type="entry name" value="Fic"/>
    <property type="match status" value="1"/>
</dbReference>
<feature type="region of interest" description="Disordered" evidence="3">
    <location>
        <begin position="74"/>
        <end position="103"/>
    </location>
</feature>
<feature type="compositionally biased region" description="Polar residues" evidence="3">
    <location>
        <begin position="93"/>
        <end position="103"/>
    </location>
</feature>